<evidence type="ECO:0000259" key="2">
    <source>
        <dbReference type="Pfam" id="PF01266"/>
    </source>
</evidence>
<dbReference type="Pfam" id="PF01266">
    <property type="entry name" value="DAO"/>
    <property type="match status" value="1"/>
</dbReference>
<protein>
    <submittedName>
        <fullName evidence="3">Amino acid dehydrogenase</fullName>
    </submittedName>
</protein>
<dbReference type="Gene3D" id="3.50.50.60">
    <property type="entry name" value="FAD/NAD(P)-binding domain"/>
    <property type="match status" value="2"/>
</dbReference>
<evidence type="ECO:0000256" key="1">
    <source>
        <dbReference type="ARBA" id="ARBA00023002"/>
    </source>
</evidence>
<dbReference type="Gene3D" id="3.30.9.10">
    <property type="entry name" value="D-Amino Acid Oxidase, subunit A, domain 2"/>
    <property type="match status" value="1"/>
</dbReference>
<comment type="caution">
    <text evidence="3">The sequence shown here is derived from an EMBL/GenBank/DDBJ whole genome shotgun (WGS) entry which is preliminary data.</text>
</comment>
<gene>
    <name evidence="3" type="ORF">CEJ45_23450</name>
</gene>
<organism evidence="3 4">
    <name type="scientific">Herbaspirillum aquaticum</name>
    <dbReference type="NCBI Taxonomy" id="568783"/>
    <lineage>
        <taxon>Bacteria</taxon>
        <taxon>Pseudomonadati</taxon>
        <taxon>Pseudomonadota</taxon>
        <taxon>Betaproteobacteria</taxon>
        <taxon>Burkholderiales</taxon>
        <taxon>Oxalobacteraceae</taxon>
        <taxon>Herbaspirillum</taxon>
    </lineage>
</organism>
<dbReference type="GO" id="GO:0005737">
    <property type="term" value="C:cytoplasm"/>
    <property type="evidence" value="ECO:0007669"/>
    <property type="project" value="TreeGrafter"/>
</dbReference>
<dbReference type="PANTHER" id="PTHR13847">
    <property type="entry name" value="SARCOSINE DEHYDROGENASE-RELATED"/>
    <property type="match status" value="1"/>
</dbReference>
<reference evidence="3 4" key="1">
    <citation type="journal article" date="2010" name="Int. J. Syst. Evol. Microbiol.">
        <title>Reclassification of Herbaspirillum putei as a later heterotypic synonym of Herbaspirillum huttiense, with the description of H. huttiense subsp. huttiense subsp. nov. and H. huttiense subsp. putei subsp. nov., comb. nov., and description of Herbaspirillum aquaticum sp. nov.</title>
        <authorList>
            <person name="Dobritsa A.P."/>
            <person name="Reddy M.C."/>
            <person name="Samadpour M."/>
        </authorList>
    </citation>
    <scope>NUCLEOTIDE SEQUENCE [LARGE SCALE GENOMIC DNA]</scope>
    <source>
        <strain evidence="3 4">IEH 4430</strain>
    </source>
</reference>
<dbReference type="PANTHER" id="PTHR13847:SF289">
    <property type="entry name" value="GLYCINE OXIDASE"/>
    <property type="match status" value="1"/>
</dbReference>
<dbReference type="InterPro" id="IPR036188">
    <property type="entry name" value="FAD/NAD-bd_sf"/>
</dbReference>
<dbReference type="AlphaFoldDB" id="A0A225SNE6"/>
<keyword evidence="1" id="KW-0560">Oxidoreductase</keyword>
<name>A0A225SNE6_9BURK</name>
<dbReference type="Proteomes" id="UP000214747">
    <property type="component" value="Unassembled WGS sequence"/>
</dbReference>
<dbReference type="RefSeq" id="WP_088757412.1">
    <property type="nucleotide sequence ID" value="NZ_NJGV01000032.1"/>
</dbReference>
<accession>A0A225SNE6</accession>
<proteinExistence type="predicted"/>
<dbReference type="InterPro" id="IPR006076">
    <property type="entry name" value="FAD-dep_OxRdtase"/>
</dbReference>
<dbReference type="SUPFAM" id="SSF51905">
    <property type="entry name" value="FAD/NAD(P)-binding domain"/>
    <property type="match status" value="1"/>
</dbReference>
<evidence type="ECO:0000313" key="4">
    <source>
        <dbReference type="Proteomes" id="UP000214747"/>
    </source>
</evidence>
<dbReference type="GO" id="GO:0016491">
    <property type="term" value="F:oxidoreductase activity"/>
    <property type="evidence" value="ECO:0007669"/>
    <property type="project" value="UniProtKB-KW"/>
</dbReference>
<keyword evidence="4" id="KW-1185">Reference proteome</keyword>
<evidence type="ECO:0000313" key="3">
    <source>
        <dbReference type="EMBL" id="OWY31968.1"/>
    </source>
</evidence>
<sequence length="412" mass="45217">MTKQIIVLGAGMVGVSTALALQERGYDVALVDRRAPGQETSYGNAGFIQREAVRPYAFPREWQTLRKVIAGSGNDVHYNLAATLKILPTLARYWHESAPVRYSRTIASYAALIQHSISEHEKLIEAANAGELVRKDGWLEAYRNSEKFDKTVKQANTIAAEHGLNVAFYDSQGLQRAEPALNNALAGAIHWLDTWTISDPGELVERYAALFQRNGGTILNCDADTLRFNNNGWQVHTSDGPITASDAVVCLGPWAAKLVEPLGYKIPLFIKRGYHRHYKSESGLKLPLLDAERGYALVPMKRGLRITTGAEFAELGAPPTPVQLSAAEVFADELLRLGAPVESNPWVGARPCVADMLPLVGSAGRHRGLWFHFGHGHQGFTLGPTTSRLLADLITGSSPYIDPRPYDPRRFG</sequence>
<dbReference type="EMBL" id="NJGV01000032">
    <property type="protein sequence ID" value="OWY31968.1"/>
    <property type="molecule type" value="Genomic_DNA"/>
</dbReference>
<feature type="domain" description="FAD dependent oxidoreductase" evidence="2">
    <location>
        <begin position="5"/>
        <end position="393"/>
    </location>
</feature>